<dbReference type="Pfam" id="PF13649">
    <property type="entry name" value="Methyltransf_25"/>
    <property type="match status" value="1"/>
</dbReference>
<comment type="caution">
    <text evidence="2">The sequence shown here is derived from an EMBL/GenBank/DDBJ whole genome shotgun (WGS) entry which is preliminary data.</text>
</comment>
<organism evidence="2 3">
    <name type="scientific">Pontibacter ruber</name>
    <dbReference type="NCBI Taxonomy" id="1343895"/>
    <lineage>
        <taxon>Bacteria</taxon>
        <taxon>Pseudomonadati</taxon>
        <taxon>Bacteroidota</taxon>
        <taxon>Cytophagia</taxon>
        <taxon>Cytophagales</taxon>
        <taxon>Hymenobacteraceae</taxon>
        <taxon>Pontibacter</taxon>
    </lineage>
</organism>
<keyword evidence="3" id="KW-1185">Reference proteome</keyword>
<dbReference type="EMBL" id="JBHUIM010000002">
    <property type="protein sequence ID" value="MFD2247675.1"/>
    <property type="molecule type" value="Genomic_DNA"/>
</dbReference>
<dbReference type="GO" id="GO:0032259">
    <property type="term" value="P:methylation"/>
    <property type="evidence" value="ECO:0007669"/>
    <property type="project" value="UniProtKB-KW"/>
</dbReference>
<dbReference type="GO" id="GO:0008168">
    <property type="term" value="F:methyltransferase activity"/>
    <property type="evidence" value="ECO:0007669"/>
    <property type="project" value="UniProtKB-KW"/>
</dbReference>
<name>A0ABW5D326_9BACT</name>
<feature type="domain" description="Methyltransferase" evidence="1">
    <location>
        <begin position="63"/>
        <end position="152"/>
    </location>
</feature>
<evidence type="ECO:0000313" key="2">
    <source>
        <dbReference type="EMBL" id="MFD2247675.1"/>
    </source>
</evidence>
<dbReference type="CDD" id="cd02440">
    <property type="entry name" value="AdoMet_MTases"/>
    <property type="match status" value="1"/>
</dbReference>
<gene>
    <name evidence="2" type="ORF">ACFSKP_15525</name>
</gene>
<evidence type="ECO:0000259" key="1">
    <source>
        <dbReference type="Pfam" id="PF13649"/>
    </source>
</evidence>
<proteinExistence type="predicted"/>
<keyword evidence="2" id="KW-0489">Methyltransferase</keyword>
<dbReference type="InterPro" id="IPR029063">
    <property type="entry name" value="SAM-dependent_MTases_sf"/>
</dbReference>
<accession>A0ABW5D326</accession>
<evidence type="ECO:0000313" key="3">
    <source>
        <dbReference type="Proteomes" id="UP001597374"/>
    </source>
</evidence>
<dbReference type="InterPro" id="IPR041698">
    <property type="entry name" value="Methyltransf_25"/>
</dbReference>
<reference evidence="3" key="1">
    <citation type="journal article" date="2019" name="Int. J. Syst. Evol. Microbiol.">
        <title>The Global Catalogue of Microorganisms (GCM) 10K type strain sequencing project: providing services to taxonomists for standard genome sequencing and annotation.</title>
        <authorList>
            <consortium name="The Broad Institute Genomics Platform"/>
            <consortium name="The Broad Institute Genome Sequencing Center for Infectious Disease"/>
            <person name="Wu L."/>
            <person name="Ma J."/>
        </authorList>
    </citation>
    <scope>NUCLEOTIDE SEQUENCE [LARGE SCALE GENOMIC DNA]</scope>
    <source>
        <strain evidence="3">CGMCC 4.1782</strain>
    </source>
</reference>
<protein>
    <submittedName>
        <fullName evidence="2">Methyltransferase domain-containing protein</fullName>
    </submittedName>
</protein>
<sequence>MTGKKDPIGTAIQDYLKGNKRAEIVVESSITEDDVIPVDYLFRTRYEMPELEQLALDECSGRVLDIGAGAGCHSLALQEQGLEVVALDISEGAVEAMQQRGVQQVLRQDIFKLKGQQFDTLLLLMNGIGIVGDLKGLDRFLKHAATLLRPGGKILLESSDILYMYEEEDGSVLLDLNAGYYGEVKYNMKYKDQASGWFNWLFIDPAILQDYAEKHNYSFELLYEGEDGNYLARLSLNP</sequence>
<dbReference type="InterPro" id="IPR050508">
    <property type="entry name" value="Methyltransf_Superfamily"/>
</dbReference>
<dbReference type="SUPFAM" id="SSF53335">
    <property type="entry name" value="S-adenosyl-L-methionine-dependent methyltransferases"/>
    <property type="match status" value="1"/>
</dbReference>
<dbReference type="Proteomes" id="UP001597374">
    <property type="component" value="Unassembled WGS sequence"/>
</dbReference>
<dbReference type="Gene3D" id="3.40.50.150">
    <property type="entry name" value="Vaccinia Virus protein VP39"/>
    <property type="match status" value="1"/>
</dbReference>
<dbReference type="PANTHER" id="PTHR42912">
    <property type="entry name" value="METHYLTRANSFERASE"/>
    <property type="match status" value="1"/>
</dbReference>
<keyword evidence="2" id="KW-0808">Transferase</keyword>
<dbReference type="RefSeq" id="WP_250430730.1">
    <property type="nucleotide sequence ID" value="NZ_JALPRR010000003.1"/>
</dbReference>